<accession>X1VVT5</accession>
<organism evidence="1">
    <name type="scientific">marine sediment metagenome</name>
    <dbReference type="NCBI Taxonomy" id="412755"/>
    <lineage>
        <taxon>unclassified sequences</taxon>
        <taxon>metagenomes</taxon>
        <taxon>ecological metagenomes</taxon>
    </lineage>
</organism>
<comment type="caution">
    <text evidence="1">The sequence shown here is derived from an EMBL/GenBank/DDBJ whole genome shotgun (WGS) entry which is preliminary data.</text>
</comment>
<evidence type="ECO:0000313" key="1">
    <source>
        <dbReference type="EMBL" id="GAJ14880.1"/>
    </source>
</evidence>
<sequence length="74" mass="8368">MEAQMLPKVTLESGQIPVATAPLYRVKNLYPHLHESREQRTAVSVVVVKHDNVILFGQIDAALHRFAVEIIKHL</sequence>
<protein>
    <submittedName>
        <fullName evidence="1">Uncharacterized protein</fullName>
    </submittedName>
</protein>
<dbReference type="AlphaFoldDB" id="X1VVT5"/>
<dbReference type="EMBL" id="BARW01026045">
    <property type="protein sequence ID" value="GAJ14880.1"/>
    <property type="molecule type" value="Genomic_DNA"/>
</dbReference>
<name>X1VVT5_9ZZZZ</name>
<reference evidence="1" key="1">
    <citation type="journal article" date="2014" name="Front. Microbiol.">
        <title>High frequency of phylogenetically diverse reductive dehalogenase-homologous genes in deep subseafloor sedimentary metagenomes.</title>
        <authorList>
            <person name="Kawai M."/>
            <person name="Futagami T."/>
            <person name="Toyoda A."/>
            <person name="Takaki Y."/>
            <person name="Nishi S."/>
            <person name="Hori S."/>
            <person name="Arai W."/>
            <person name="Tsubouchi T."/>
            <person name="Morono Y."/>
            <person name="Uchiyama I."/>
            <person name="Ito T."/>
            <person name="Fujiyama A."/>
            <person name="Inagaki F."/>
            <person name="Takami H."/>
        </authorList>
    </citation>
    <scope>NUCLEOTIDE SEQUENCE</scope>
    <source>
        <strain evidence="1">Expedition CK06-06</strain>
    </source>
</reference>
<proteinExistence type="predicted"/>
<gene>
    <name evidence="1" type="ORF">S12H4_42539</name>
</gene>
<feature type="non-terminal residue" evidence="1">
    <location>
        <position position="74"/>
    </location>
</feature>